<keyword evidence="3" id="KW-1185">Reference proteome</keyword>
<feature type="compositionally biased region" description="Basic and acidic residues" evidence="1">
    <location>
        <begin position="52"/>
        <end position="67"/>
    </location>
</feature>
<evidence type="ECO:0000256" key="1">
    <source>
        <dbReference type="SAM" id="MobiDB-lite"/>
    </source>
</evidence>
<feature type="region of interest" description="Disordered" evidence="1">
    <location>
        <begin position="1"/>
        <end position="92"/>
    </location>
</feature>
<dbReference type="EMBL" id="JAKIXB020000008">
    <property type="protein sequence ID" value="KAL1605911.1"/>
    <property type="molecule type" value="Genomic_DNA"/>
</dbReference>
<proteinExistence type="predicted"/>
<organism evidence="2 3">
    <name type="scientific">Nothophoma quercina</name>
    <dbReference type="NCBI Taxonomy" id="749835"/>
    <lineage>
        <taxon>Eukaryota</taxon>
        <taxon>Fungi</taxon>
        <taxon>Dikarya</taxon>
        <taxon>Ascomycota</taxon>
        <taxon>Pezizomycotina</taxon>
        <taxon>Dothideomycetes</taxon>
        <taxon>Pleosporomycetidae</taxon>
        <taxon>Pleosporales</taxon>
        <taxon>Pleosporineae</taxon>
        <taxon>Didymellaceae</taxon>
        <taxon>Nothophoma</taxon>
    </lineage>
</organism>
<gene>
    <name evidence="2" type="ORF">SLS59_003032</name>
</gene>
<name>A0ABR3RNA0_9PLEO</name>
<feature type="compositionally biased region" description="Polar residues" evidence="1">
    <location>
        <begin position="68"/>
        <end position="81"/>
    </location>
</feature>
<feature type="region of interest" description="Disordered" evidence="1">
    <location>
        <begin position="431"/>
        <end position="454"/>
    </location>
</feature>
<dbReference type="Proteomes" id="UP001521222">
    <property type="component" value="Unassembled WGS sequence"/>
</dbReference>
<feature type="compositionally biased region" description="Polar residues" evidence="1">
    <location>
        <begin position="10"/>
        <end position="21"/>
    </location>
</feature>
<feature type="compositionally biased region" description="Basic and acidic residues" evidence="1">
    <location>
        <begin position="230"/>
        <end position="243"/>
    </location>
</feature>
<feature type="compositionally biased region" description="Acidic residues" evidence="1">
    <location>
        <begin position="82"/>
        <end position="92"/>
    </location>
</feature>
<protein>
    <submittedName>
        <fullName evidence="2">Uncharacterized protein</fullName>
    </submittedName>
</protein>
<reference evidence="2 3" key="1">
    <citation type="submission" date="2024-02" db="EMBL/GenBank/DDBJ databases">
        <title>De novo assembly and annotation of 12 fungi associated with fruit tree decline syndrome in Ontario, Canada.</title>
        <authorList>
            <person name="Sulman M."/>
            <person name="Ellouze W."/>
            <person name="Ilyukhin E."/>
        </authorList>
    </citation>
    <scope>NUCLEOTIDE SEQUENCE [LARGE SCALE GENOMIC DNA]</scope>
    <source>
        <strain evidence="2 3">M97-236</strain>
    </source>
</reference>
<accession>A0ABR3RNA0</accession>
<feature type="compositionally biased region" description="Polar residues" evidence="1">
    <location>
        <begin position="432"/>
        <end position="454"/>
    </location>
</feature>
<evidence type="ECO:0000313" key="3">
    <source>
        <dbReference type="Proteomes" id="UP001521222"/>
    </source>
</evidence>
<sequence>MSRNVHWRQHQSSNSTQSGRSADSDHSYETAPTEYSDRRPSLPHSETCYARVENRRDYFASRDDRSKYSQPARSSVDTYASTDDEDFDDDDDMPEYDVPQYHREPLPTDAIPTTPRDFAELFPTTKRISIRHDDATIDGNMNLRVDTQVEERHHKKQNYTLYHLRMQDLRTRDFSLRRYCRESGREVCHSIRKYQKPPQEPRPILQRASTALASLVHKPEARPSTATGLKRSDSGYESVRGHVEEDDDEDEDPRPKSAGYFKGRALLPTNTLKLEFSNYAHMEVKRRGAKSNKKYAFEHWGHNYSWKRIVKKERDRETISYYLVRDDNGSEPLAHICPVRLTQSEAREETARGGWVPPSYLRITDDKVLKADSDLADVVVATGLMALVDDCIKRRFSSKQNAQLHIPLIRSTSLKMNMEYIGPKRLIDEMFNRNTRGGSPSKQPSALRRTSVQA</sequence>
<comment type="caution">
    <text evidence="2">The sequence shown here is derived from an EMBL/GenBank/DDBJ whole genome shotgun (WGS) entry which is preliminary data.</text>
</comment>
<evidence type="ECO:0000313" key="2">
    <source>
        <dbReference type="EMBL" id="KAL1605911.1"/>
    </source>
</evidence>
<feature type="region of interest" description="Disordered" evidence="1">
    <location>
        <begin position="218"/>
        <end position="261"/>
    </location>
</feature>